<keyword evidence="2" id="KW-1185">Reference proteome</keyword>
<reference evidence="1 2" key="1">
    <citation type="submission" date="2017-06" db="EMBL/GenBank/DDBJ databases">
        <authorList>
            <person name="Kim H.J."/>
            <person name="Triplett B.A."/>
        </authorList>
    </citation>
    <scope>NUCLEOTIDE SEQUENCE [LARGE SCALE GENOMIC DNA]</scope>
    <source>
        <strain evidence="1 2">DSM 29052</strain>
    </source>
</reference>
<evidence type="ECO:0008006" key="3">
    <source>
        <dbReference type="Google" id="ProtNLM"/>
    </source>
</evidence>
<dbReference type="OrthoDB" id="8455662at2"/>
<accession>A0A238ZFW5</accession>
<organism evidence="1 2">
    <name type="scientific">Puniceibacterium sediminis</name>
    <dbReference type="NCBI Taxonomy" id="1608407"/>
    <lineage>
        <taxon>Bacteria</taxon>
        <taxon>Pseudomonadati</taxon>
        <taxon>Pseudomonadota</taxon>
        <taxon>Alphaproteobacteria</taxon>
        <taxon>Rhodobacterales</taxon>
        <taxon>Paracoccaceae</taxon>
        <taxon>Puniceibacterium</taxon>
    </lineage>
</organism>
<dbReference type="AlphaFoldDB" id="A0A238ZFW5"/>
<protein>
    <recommendedName>
        <fullName evidence="3">DUF3800 domain-containing protein</fullName>
    </recommendedName>
</protein>
<evidence type="ECO:0000313" key="2">
    <source>
        <dbReference type="Proteomes" id="UP000198417"/>
    </source>
</evidence>
<sequence length="128" mass="14198">MYTVVIDESGDVGLQNVQPDPSPGPTQYFCMCATIFNEDNRQKILAEIDPLRSKKGDIHASQMSHFDKVNACRILAQQPIGMIGVMSNKLSLLAYLSNAQKTNTHYYNKVTQYLLERVGEAISTLSSA</sequence>
<evidence type="ECO:0000313" key="1">
    <source>
        <dbReference type="EMBL" id="SNR81584.1"/>
    </source>
</evidence>
<dbReference type="RefSeq" id="WP_089273589.1">
    <property type="nucleotide sequence ID" value="NZ_FZNN01000030.1"/>
</dbReference>
<dbReference type="EMBL" id="FZNN01000030">
    <property type="protein sequence ID" value="SNR81584.1"/>
    <property type="molecule type" value="Genomic_DNA"/>
</dbReference>
<dbReference type="Proteomes" id="UP000198417">
    <property type="component" value="Unassembled WGS sequence"/>
</dbReference>
<proteinExistence type="predicted"/>
<gene>
    <name evidence="1" type="ORF">SAMN06265370_1301</name>
</gene>
<name>A0A238ZFW5_9RHOB</name>